<gene>
    <name evidence="1" type="ORF">ENN51_00665</name>
</gene>
<protein>
    <submittedName>
        <fullName evidence="1">DUF1893 domain-containing protein</fullName>
    </submittedName>
</protein>
<sequence length="140" mass="15430">MHHLLDRLCREELSILIVHGDKELYRSALPGVRPLLDIWLRFPEGLTGATIADRVVGGCAARIFAHLKAARVLALTGSVSARAILAAAGIGFEVKHGVLAIRNRNGTDTCPFEQLSRHYLRAEELVPAIHTRLDQLRPAR</sequence>
<dbReference type="EMBL" id="DSBX01000020">
    <property type="protein sequence ID" value="HDQ98786.1"/>
    <property type="molecule type" value="Genomic_DNA"/>
</dbReference>
<dbReference type="Gene3D" id="3.40.140.30">
    <property type="entry name" value="Hypothetical protein TM1506"/>
    <property type="match status" value="1"/>
</dbReference>
<dbReference type="Pfam" id="PF08973">
    <property type="entry name" value="TM1506"/>
    <property type="match status" value="1"/>
</dbReference>
<accession>A0A7V0T4H7</accession>
<reference evidence="1" key="1">
    <citation type="journal article" date="2020" name="mSystems">
        <title>Genome- and Community-Level Interaction Insights into Carbon Utilization and Element Cycling Functions of Hydrothermarchaeota in Hydrothermal Sediment.</title>
        <authorList>
            <person name="Zhou Z."/>
            <person name="Liu Y."/>
            <person name="Xu W."/>
            <person name="Pan J."/>
            <person name="Luo Z.H."/>
            <person name="Li M."/>
        </authorList>
    </citation>
    <scope>NUCLEOTIDE SEQUENCE [LARGE SCALE GENOMIC DNA]</scope>
    <source>
        <strain evidence="1">SpSt-1182</strain>
    </source>
</reference>
<dbReference type="InterPro" id="IPR015067">
    <property type="entry name" value="DUF1893_TM1506-like"/>
</dbReference>
<dbReference type="Proteomes" id="UP000885672">
    <property type="component" value="Unassembled WGS sequence"/>
</dbReference>
<dbReference type="InterPro" id="IPR016193">
    <property type="entry name" value="Cytidine_deaminase-like"/>
</dbReference>
<dbReference type="InterPro" id="IPR037081">
    <property type="entry name" value="Hyp_TM1506"/>
</dbReference>
<evidence type="ECO:0000313" key="1">
    <source>
        <dbReference type="EMBL" id="HDQ98786.1"/>
    </source>
</evidence>
<name>A0A7V0T4H7_UNCW3</name>
<dbReference type="AlphaFoldDB" id="A0A7V0T4H7"/>
<comment type="caution">
    <text evidence="1">The sequence shown here is derived from an EMBL/GenBank/DDBJ whole genome shotgun (WGS) entry which is preliminary data.</text>
</comment>
<dbReference type="GO" id="GO:0003824">
    <property type="term" value="F:catalytic activity"/>
    <property type="evidence" value="ECO:0007669"/>
    <property type="project" value="InterPro"/>
</dbReference>
<proteinExistence type="predicted"/>
<dbReference type="SUPFAM" id="SSF53927">
    <property type="entry name" value="Cytidine deaminase-like"/>
    <property type="match status" value="1"/>
</dbReference>
<organism evidence="1">
    <name type="scientific">candidate division WOR-3 bacterium</name>
    <dbReference type="NCBI Taxonomy" id="2052148"/>
    <lineage>
        <taxon>Bacteria</taxon>
        <taxon>Bacteria division WOR-3</taxon>
    </lineage>
</organism>